<dbReference type="HOGENOM" id="CLU_015621_0_0_4"/>
<reference evidence="3" key="1">
    <citation type="submission" date="2010-05" db="EMBL/GenBank/DDBJ databases">
        <title>Complete sequence of Methylotenera sp. 301.</title>
        <authorList>
            <person name="Lucas S."/>
            <person name="Copeland A."/>
            <person name="Lapidus A."/>
            <person name="Cheng J.-F."/>
            <person name="Bruce D."/>
            <person name="Goodwin L."/>
            <person name="Pitluck S."/>
            <person name="Clum A."/>
            <person name="Land M."/>
            <person name="Hauser L."/>
            <person name="Kyrpides N."/>
            <person name="Ivanova N."/>
            <person name="Chistoservova L."/>
            <person name="Kalyuzhnaya M."/>
            <person name="Woyke T."/>
        </authorList>
    </citation>
    <scope>NUCLEOTIDE SEQUENCE [LARGE SCALE GENOMIC DNA]</scope>
    <source>
        <strain evidence="3">301</strain>
    </source>
</reference>
<sequence>MSQITTIQLDNFLPYMRDVIRCEQSLHELNLMWRMIESSAKMNCPTEAKSILPTMAATRAGFNRLEKELVLSLVQEKVATVLSEIGTKAQYVIDILVRNLYERTADVGFLATDNELCEFVAGISGNDELIRARLRAYRKKYTVYDEIILLDINGNVLVQINDETPIEGSLDPLIKETLASDQYVETYRASDLRPSKNKALIYSKRMRHPHTGEVIGVLCLCFDFVEEMASIFKSHGDPSERSVMLLLDSDNCVIESSDKIWVPVGAVVPVNDDMQSNLKVFSGRKYLVSTFTSDGYQGYMGPKGWQGQVMIPVDIAFTGKETNTLKTLDPVVAEGLLSHAQSFCPPLFEVMNAASTIRRVVWNGQVMTAGQSGELLKLKTVLDQISETGTRSNELFAQSINDLYETVLASRLQDSEFVSHLLVDLLDRNLYERSDDCRWWAVTPELRAALASQTIDSKTVTQITDILEYINSLYTVYSRIFVYDNTGCIIASTNPMEASDSIIGTRIDETTLAQVMSLRTEQQYYVSPFVNDALYSNAPTYIYHAAIMAPNGNSVVGGIGIVFDSSTEFFAMLQGGITEKESVTAFYIDRQGLIISSTDPTRPVGTMLEIDTDLLTLPNGKSTSRIVIHDGHYSILGCSVSNGYREFKVTDGYKEDVIAVVYDSFGEVRSSYSSGNNSASIIDVSMTQSADPEFATFFIDGGLFAIEAEYILEALPASEVSRVSIGSGSERVGVLAIQHENEGKTFAWVFDLGFLLSGKLTVVDSNSQVIVIEYQQHKIGLLVGALHSVAQFNESQVTPTPLAVNRDGVLIKQIIKANSGRLLIQAIDIQYLLNMLSNPFEAVGDDKKIALRIVNGN</sequence>
<dbReference type="Pfam" id="PF01584">
    <property type="entry name" value="CheW"/>
    <property type="match status" value="1"/>
</dbReference>
<accession>D7DIU1</accession>
<gene>
    <name evidence="2" type="ordered locus">M301_1596</name>
</gene>
<dbReference type="AlphaFoldDB" id="D7DIU1"/>
<dbReference type="KEGG" id="meh:M301_1596"/>
<dbReference type="OrthoDB" id="9814866at2"/>
<dbReference type="GO" id="GO:0006935">
    <property type="term" value="P:chemotaxis"/>
    <property type="evidence" value="ECO:0007669"/>
    <property type="project" value="InterPro"/>
</dbReference>
<dbReference type="eggNOG" id="COG0835">
    <property type="taxonomic scope" value="Bacteria"/>
</dbReference>
<feature type="domain" description="CheW-like" evidence="1">
    <location>
        <begin position="691"/>
        <end position="838"/>
    </location>
</feature>
<dbReference type="SUPFAM" id="SSF50341">
    <property type="entry name" value="CheW-like"/>
    <property type="match status" value="1"/>
</dbReference>
<dbReference type="InterPro" id="IPR036061">
    <property type="entry name" value="CheW-like_dom_sf"/>
</dbReference>
<dbReference type="EMBL" id="CP002056">
    <property type="protein sequence ID" value="ADI29976.1"/>
    <property type="molecule type" value="Genomic_DNA"/>
</dbReference>
<dbReference type="Proteomes" id="UP000000383">
    <property type="component" value="Chromosome"/>
</dbReference>
<dbReference type="SMART" id="SM00260">
    <property type="entry name" value="CheW"/>
    <property type="match status" value="1"/>
</dbReference>
<dbReference type="GO" id="GO:0007165">
    <property type="term" value="P:signal transduction"/>
    <property type="evidence" value="ECO:0007669"/>
    <property type="project" value="InterPro"/>
</dbReference>
<dbReference type="STRING" id="666681.M301_1596"/>
<protein>
    <submittedName>
        <fullName evidence="2">CheW protein</fullName>
    </submittedName>
</protein>
<proteinExistence type="predicted"/>
<dbReference type="InterPro" id="IPR002545">
    <property type="entry name" value="CheW-lke_dom"/>
</dbReference>
<dbReference type="Gene3D" id="3.30.450.20">
    <property type="entry name" value="PAS domain"/>
    <property type="match status" value="1"/>
</dbReference>
<evidence type="ECO:0000259" key="1">
    <source>
        <dbReference type="PROSITE" id="PS50851"/>
    </source>
</evidence>
<organism evidence="2 3">
    <name type="scientific">Methylotenera versatilis (strain 301)</name>
    <dbReference type="NCBI Taxonomy" id="666681"/>
    <lineage>
        <taxon>Bacteria</taxon>
        <taxon>Pseudomonadati</taxon>
        <taxon>Pseudomonadota</taxon>
        <taxon>Betaproteobacteria</taxon>
        <taxon>Nitrosomonadales</taxon>
        <taxon>Methylophilaceae</taxon>
        <taxon>Methylotenera</taxon>
    </lineage>
</organism>
<dbReference type="PROSITE" id="PS50851">
    <property type="entry name" value="CHEW"/>
    <property type="match status" value="1"/>
</dbReference>
<evidence type="ECO:0000313" key="2">
    <source>
        <dbReference type="EMBL" id="ADI29976.1"/>
    </source>
</evidence>
<reference evidence="2 3" key="2">
    <citation type="journal article" date="2011" name="J. Bacteriol.">
        <title>Genomes of three methylotrophs from a single niche uncover genetic and metabolic divergence of Methylophilaceae.</title>
        <authorList>
            <person name="Lapidus A."/>
            <person name="Clum A."/>
            <person name="Labutti K."/>
            <person name="Kaluzhnaya M.G."/>
            <person name="Lim S."/>
            <person name="Beck D.A."/>
            <person name="Glavina Del Rio T."/>
            <person name="Nolan M."/>
            <person name="Mavromatis K."/>
            <person name="Huntemann M."/>
            <person name="Lucas S."/>
            <person name="Lidstrom M.E."/>
            <person name="Ivanova N."/>
            <person name="Chistoserdova L."/>
        </authorList>
    </citation>
    <scope>NUCLEOTIDE SEQUENCE [LARGE SCALE GENOMIC DNA]</scope>
    <source>
        <strain evidence="2 3">301</strain>
    </source>
</reference>
<dbReference type="RefSeq" id="WP_013148288.1">
    <property type="nucleotide sequence ID" value="NC_014207.1"/>
</dbReference>
<keyword evidence="3" id="KW-1185">Reference proteome</keyword>
<dbReference type="Gene3D" id="2.30.30.40">
    <property type="entry name" value="SH3 Domains"/>
    <property type="match status" value="1"/>
</dbReference>
<name>D7DIU1_METV0</name>
<evidence type="ECO:0000313" key="3">
    <source>
        <dbReference type="Proteomes" id="UP000000383"/>
    </source>
</evidence>
<dbReference type="Gene3D" id="2.40.50.180">
    <property type="entry name" value="CheA-289, Domain 4"/>
    <property type="match status" value="1"/>
</dbReference>